<accession>A0A8J3R0I8</accession>
<dbReference type="EMBL" id="BONZ01000104">
    <property type="protein sequence ID" value="GIH20760.1"/>
    <property type="molecule type" value="Genomic_DNA"/>
</dbReference>
<keyword evidence="3" id="KW-1185">Reference proteome</keyword>
<evidence type="ECO:0000313" key="3">
    <source>
        <dbReference type="Proteomes" id="UP000642748"/>
    </source>
</evidence>
<evidence type="ECO:0000313" key="2">
    <source>
        <dbReference type="EMBL" id="GIH20760.1"/>
    </source>
</evidence>
<sequence>MDTATPLPVLATEVGPPLDYYLILPEAPFETAGHGTVGHGTAGHGTAGQGMAASPDGIVVEEFVLAEDFSAIGLHSTGWTPALSSASALSSSSGPSSSSSSPASAQGSAQGSAGPSGADWWSSRALSRGMRVDPALRARVVPVGRNDAEAAYRQLGGGDLPDETTLRTHFDGYEPLADSAPLHLGSGDVPDGFIDKRVYRILFAKELSAERLANLVTLWQLAPVDDLTDPRARVLGTASRHVSDDVFTWDLRRIGASVAWCVDLTAYLRDSSGSGIGPMLRELRTDMRRQGLIPVTVERFS</sequence>
<name>A0A8J3R0I8_9ACTN</name>
<organism evidence="2 3">
    <name type="scientific">Rugosimonospora africana</name>
    <dbReference type="NCBI Taxonomy" id="556532"/>
    <lineage>
        <taxon>Bacteria</taxon>
        <taxon>Bacillati</taxon>
        <taxon>Actinomycetota</taxon>
        <taxon>Actinomycetes</taxon>
        <taxon>Micromonosporales</taxon>
        <taxon>Micromonosporaceae</taxon>
        <taxon>Rugosimonospora</taxon>
    </lineage>
</organism>
<dbReference type="Proteomes" id="UP000642748">
    <property type="component" value="Unassembled WGS sequence"/>
</dbReference>
<protein>
    <submittedName>
        <fullName evidence="2">Uncharacterized protein</fullName>
    </submittedName>
</protein>
<comment type="caution">
    <text evidence="2">The sequence shown here is derived from an EMBL/GenBank/DDBJ whole genome shotgun (WGS) entry which is preliminary data.</text>
</comment>
<proteinExistence type="predicted"/>
<feature type="region of interest" description="Disordered" evidence="1">
    <location>
        <begin position="83"/>
        <end position="120"/>
    </location>
</feature>
<dbReference type="AlphaFoldDB" id="A0A8J3R0I8"/>
<evidence type="ECO:0000256" key="1">
    <source>
        <dbReference type="SAM" id="MobiDB-lite"/>
    </source>
</evidence>
<gene>
    <name evidence="2" type="ORF">Raf01_89320</name>
</gene>
<feature type="compositionally biased region" description="Low complexity" evidence="1">
    <location>
        <begin position="83"/>
        <end position="118"/>
    </location>
</feature>
<reference evidence="2" key="1">
    <citation type="submission" date="2021-01" db="EMBL/GenBank/DDBJ databases">
        <title>Whole genome shotgun sequence of Rugosimonospora africana NBRC 104875.</title>
        <authorList>
            <person name="Komaki H."/>
            <person name="Tamura T."/>
        </authorList>
    </citation>
    <scope>NUCLEOTIDE SEQUENCE</scope>
    <source>
        <strain evidence="2">NBRC 104875</strain>
    </source>
</reference>